<evidence type="ECO:0000256" key="4">
    <source>
        <dbReference type="ARBA" id="ARBA00023004"/>
    </source>
</evidence>
<name>A0A848L188_9ACTN</name>
<protein>
    <submittedName>
        <fullName evidence="7">Rieske 2Fe-2S domain-containing protein</fullName>
    </submittedName>
</protein>
<dbReference type="PANTHER" id="PTHR21266:SF59">
    <property type="entry name" value="BLR4922 PROTEIN"/>
    <property type="match status" value="1"/>
</dbReference>
<feature type="domain" description="Rieske" evidence="6">
    <location>
        <begin position="33"/>
        <end position="136"/>
    </location>
</feature>
<evidence type="ECO:0000256" key="5">
    <source>
        <dbReference type="ARBA" id="ARBA00023014"/>
    </source>
</evidence>
<dbReference type="Proteomes" id="UP000550729">
    <property type="component" value="Unassembled WGS sequence"/>
</dbReference>
<dbReference type="SUPFAM" id="SSF50022">
    <property type="entry name" value="ISP domain"/>
    <property type="match status" value="1"/>
</dbReference>
<dbReference type="AlphaFoldDB" id="A0A848L188"/>
<dbReference type="SUPFAM" id="SSF55961">
    <property type="entry name" value="Bet v1-like"/>
    <property type="match status" value="1"/>
</dbReference>
<dbReference type="InterPro" id="IPR036922">
    <property type="entry name" value="Rieske_2Fe-2S_sf"/>
</dbReference>
<keyword evidence="8" id="KW-1185">Reference proteome</keyword>
<evidence type="ECO:0000256" key="2">
    <source>
        <dbReference type="ARBA" id="ARBA00022723"/>
    </source>
</evidence>
<evidence type="ECO:0000313" key="8">
    <source>
        <dbReference type="Proteomes" id="UP000550729"/>
    </source>
</evidence>
<proteinExistence type="predicted"/>
<keyword evidence="3" id="KW-0560">Oxidoreductase</keyword>
<sequence length="386" mass="43189">MTAVVPPAPTAEVLSPFETGPDTPAGKYLRSFWQPVKLSEELPVGRVQPLRVMSEDFTIYRGVSGTVVLTQAGCPHRQTMLAIGNVEGDSIRCSFHGWKFGADGRCQDAPGQGPRLVERMKIRTYPTREEYGVVFAYFGDGEPPAFFDIDGFSKEHGKDMMSAPIRGTATYRRHCNYYINVENALDLAHVAFTHKLSSDPSITEVGFDPGVVRIRDITVERLEFGVRCVEIEHDAEPTSTIVMLPNAMHLVVAQRDGFLEQVGWRVPIDDERHFSIQITALHTDAEGAERFRAYQARHQALLAKYPPTEDCAEEILRGEKTLYDFADHPDLVNIEDHVVQMGMQFINDPGKENLAQSDKAVLQLRRMFMSRLADFMAGAPTADTGW</sequence>
<evidence type="ECO:0000256" key="3">
    <source>
        <dbReference type="ARBA" id="ARBA00023002"/>
    </source>
</evidence>
<dbReference type="InterPro" id="IPR050584">
    <property type="entry name" value="Cholesterol_7-desaturase"/>
</dbReference>
<dbReference type="InterPro" id="IPR017941">
    <property type="entry name" value="Rieske_2Fe-2S"/>
</dbReference>
<evidence type="ECO:0000256" key="1">
    <source>
        <dbReference type="ARBA" id="ARBA00022714"/>
    </source>
</evidence>
<dbReference type="PANTHER" id="PTHR21266">
    <property type="entry name" value="IRON-SULFUR DOMAIN CONTAINING PROTEIN"/>
    <property type="match status" value="1"/>
</dbReference>
<keyword evidence="5" id="KW-0411">Iron-sulfur</keyword>
<dbReference type="GO" id="GO:0046872">
    <property type="term" value="F:metal ion binding"/>
    <property type="evidence" value="ECO:0007669"/>
    <property type="project" value="UniProtKB-KW"/>
</dbReference>
<evidence type="ECO:0000259" key="6">
    <source>
        <dbReference type="PROSITE" id="PS51296"/>
    </source>
</evidence>
<dbReference type="Gene3D" id="2.102.10.10">
    <property type="entry name" value="Rieske [2Fe-2S] iron-sulphur domain"/>
    <property type="match status" value="1"/>
</dbReference>
<dbReference type="Pfam" id="PF00355">
    <property type="entry name" value="Rieske"/>
    <property type="match status" value="1"/>
</dbReference>
<dbReference type="RefSeq" id="WP_170196976.1">
    <property type="nucleotide sequence ID" value="NZ_JABBNB010000036.1"/>
</dbReference>
<organism evidence="7 8">
    <name type="scientific">Gordonia asplenii</name>
    <dbReference type="NCBI Taxonomy" id="2725283"/>
    <lineage>
        <taxon>Bacteria</taxon>
        <taxon>Bacillati</taxon>
        <taxon>Actinomycetota</taxon>
        <taxon>Actinomycetes</taxon>
        <taxon>Mycobacteriales</taxon>
        <taxon>Gordoniaceae</taxon>
        <taxon>Gordonia</taxon>
    </lineage>
</organism>
<comment type="caution">
    <text evidence="7">The sequence shown here is derived from an EMBL/GenBank/DDBJ whole genome shotgun (WGS) entry which is preliminary data.</text>
</comment>
<dbReference type="PROSITE" id="PS51296">
    <property type="entry name" value="RIESKE"/>
    <property type="match status" value="1"/>
</dbReference>
<keyword evidence="1" id="KW-0001">2Fe-2S</keyword>
<evidence type="ECO:0000313" key="7">
    <source>
        <dbReference type="EMBL" id="NMO04469.1"/>
    </source>
</evidence>
<gene>
    <name evidence="7" type="ORF">HH308_24940</name>
</gene>
<dbReference type="Gene3D" id="3.90.380.10">
    <property type="entry name" value="Naphthalene 1,2-dioxygenase Alpha Subunit, Chain A, domain 1"/>
    <property type="match status" value="1"/>
</dbReference>
<dbReference type="GO" id="GO:0004497">
    <property type="term" value="F:monooxygenase activity"/>
    <property type="evidence" value="ECO:0007669"/>
    <property type="project" value="UniProtKB-ARBA"/>
</dbReference>
<dbReference type="GO" id="GO:0016705">
    <property type="term" value="F:oxidoreductase activity, acting on paired donors, with incorporation or reduction of molecular oxygen"/>
    <property type="evidence" value="ECO:0007669"/>
    <property type="project" value="UniProtKB-ARBA"/>
</dbReference>
<dbReference type="GO" id="GO:0051537">
    <property type="term" value="F:2 iron, 2 sulfur cluster binding"/>
    <property type="evidence" value="ECO:0007669"/>
    <property type="project" value="UniProtKB-KW"/>
</dbReference>
<accession>A0A848L188</accession>
<keyword evidence="4" id="KW-0408">Iron</keyword>
<reference evidence="7 8" key="1">
    <citation type="submission" date="2020-04" db="EMBL/GenBank/DDBJ databases">
        <title>Gordonia sp. nov. TBRC 11910.</title>
        <authorList>
            <person name="Suriyachadkun C."/>
        </authorList>
    </citation>
    <scope>NUCLEOTIDE SEQUENCE [LARGE SCALE GENOMIC DNA]</scope>
    <source>
        <strain evidence="7 8">TBRC 11910</strain>
    </source>
</reference>
<dbReference type="EMBL" id="JABBNB010000036">
    <property type="protein sequence ID" value="NMO04469.1"/>
    <property type="molecule type" value="Genomic_DNA"/>
</dbReference>
<keyword evidence="2" id="KW-0479">Metal-binding</keyword>